<dbReference type="PANTHER" id="PTHR12396:SF10">
    <property type="entry name" value="METHYL-CPG-BINDING DOMAIN-CONTAINING PROTEIN 1-RELATED"/>
    <property type="match status" value="1"/>
</dbReference>
<dbReference type="GO" id="GO:0003677">
    <property type="term" value="F:DNA binding"/>
    <property type="evidence" value="ECO:0007669"/>
    <property type="project" value="UniProtKB-KW"/>
</dbReference>
<reference evidence="12 13" key="1">
    <citation type="submission" date="2019-05" db="EMBL/GenBank/DDBJ databases">
        <title>Mikania micrantha, genome provides insights into the molecular mechanism of rapid growth.</title>
        <authorList>
            <person name="Liu B."/>
        </authorList>
    </citation>
    <scope>NUCLEOTIDE SEQUENCE [LARGE SCALE GENOMIC DNA]</scope>
    <source>
        <strain evidence="12">NLD-2019</strain>
        <tissue evidence="12">Leaf</tissue>
    </source>
</reference>
<dbReference type="OrthoDB" id="10072024at2759"/>
<evidence type="ECO:0000313" key="12">
    <source>
        <dbReference type="EMBL" id="KAD3068642.1"/>
    </source>
</evidence>
<dbReference type="GO" id="GO:0008270">
    <property type="term" value="F:zinc ion binding"/>
    <property type="evidence" value="ECO:0007669"/>
    <property type="project" value="UniProtKB-KW"/>
</dbReference>
<evidence type="ECO:0000256" key="6">
    <source>
        <dbReference type="ARBA" id="ARBA00023125"/>
    </source>
</evidence>
<evidence type="ECO:0000256" key="3">
    <source>
        <dbReference type="ARBA" id="ARBA00022771"/>
    </source>
</evidence>
<evidence type="ECO:0000256" key="5">
    <source>
        <dbReference type="ARBA" id="ARBA00023015"/>
    </source>
</evidence>
<keyword evidence="6" id="KW-0238">DNA-binding</keyword>
<evidence type="ECO:0000256" key="4">
    <source>
        <dbReference type="ARBA" id="ARBA00022833"/>
    </source>
</evidence>
<name>A0A5N6M4H3_9ASTR</name>
<feature type="region of interest" description="Disordered" evidence="9">
    <location>
        <begin position="121"/>
        <end position="156"/>
    </location>
</feature>
<proteinExistence type="predicted"/>
<keyword evidence="3" id="KW-0863">Zinc-finger</keyword>
<dbReference type="PANTHER" id="PTHR12396">
    <property type="entry name" value="METHYL-CPG BINDING PROTEIN, MBD"/>
    <property type="match status" value="1"/>
</dbReference>
<evidence type="ECO:0000313" key="13">
    <source>
        <dbReference type="Proteomes" id="UP000326396"/>
    </source>
</evidence>
<dbReference type="PROSITE" id="PS51050">
    <property type="entry name" value="ZF_CW"/>
    <property type="match status" value="1"/>
</dbReference>
<keyword evidence="4" id="KW-0862">Zinc</keyword>
<dbReference type="SMART" id="SM00391">
    <property type="entry name" value="MBD"/>
    <property type="match status" value="1"/>
</dbReference>
<keyword evidence="13" id="KW-1185">Reference proteome</keyword>
<dbReference type="InterPro" id="IPR011124">
    <property type="entry name" value="Znf_CW"/>
</dbReference>
<keyword evidence="7" id="KW-0804">Transcription</keyword>
<comment type="subcellular location">
    <subcellularLocation>
        <location evidence="1">Nucleus</location>
    </subcellularLocation>
</comment>
<dbReference type="GO" id="GO:0005634">
    <property type="term" value="C:nucleus"/>
    <property type="evidence" value="ECO:0007669"/>
    <property type="project" value="UniProtKB-SubCell"/>
</dbReference>
<evidence type="ECO:0000256" key="8">
    <source>
        <dbReference type="ARBA" id="ARBA00023242"/>
    </source>
</evidence>
<sequence>MNTSLLAIPSPPKLSKCFQKRQRCSSASKMVENESSNSLETSPYNSRILVGFFQNSKLVAYRRAQLNPPQRTAMDKTSGLLPISFAYRRGLFLLLSAEWWCVCDPLHDGRTLHTRVETELLGGRNMEKEPANGSPAVNKTSKSSAKKSRGPPQSSVDTFAVQCNDCFKWRTLATEDQFEEYRSKQSEDPFVCNKLEGIVCDTPADIEYDSSRTWVMDKPNIPKTPKGFQRVIVLRRDYSKMDVQYVTPDGTRIRAAPGIIAYLKEHPEYSHMSPSDFCFTSPKVMTDTIPEHIEKKSPSTSNKKQKKTT</sequence>
<dbReference type="InterPro" id="IPR016177">
    <property type="entry name" value="DNA-bd_dom_sf"/>
</dbReference>
<dbReference type="SUPFAM" id="SSF54171">
    <property type="entry name" value="DNA-binding domain"/>
    <property type="match status" value="1"/>
</dbReference>
<dbReference type="InterPro" id="IPR001739">
    <property type="entry name" value="Methyl_CpG_DNA-bd"/>
</dbReference>
<gene>
    <name evidence="12" type="ORF">E3N88_36522</name>
</gene>
<evidence type="ECO:0008006" key="14">
    <source>
        <dbReference type="Google" id="ProtNLM"/>
    </source>
</evidence>
<evidence type="ECO:0000256" key="1">
    <source>
        <dbReference type="ARBA" id="ARBA00004123"/>
    </source>
</evidence>
<dbReference type="CDD" id="cd01396">
    <property type="entry name" value="MeCP2_MBD"/>
    <property type="match status" value="1"/>
</dbReference>
<evidence type="ECO:0000256" key="7">
    <source>
        <dbReference type="ARBA" id="ARBA00023163"/>
    </source>
</evidence>
<keyword evidence="8" id="KW-0539">Nucleus</keyword>
<feature type="region of interest" description="Disordered" evidence="9">
    <location>
        <begin position="288"/>
        <end position="309"/>
    </location>
</feature>
<organism evidence="12 13">
    <name type="scientific">Mikania micrantha</name>
    <name type="common">bitter vine</name>
    <dbReference type="NCBI Taxonomy" id="192012"/>
    <lineage>
        <taxon>Eukaryota</taxon>
        <taxon>Viridiplantae</taxon>
        <taxon>Streptophyta</taxon>
        <taxon>Embryophyta</taxon>
        <taxon>Tracheophyta</taxon>
        <taxon>Spermatophyta</taxon>
        <taxon>Magnoliopsida</taxon>
        <taxon>eudicotyledons</taxon>
        <taxon>Gunneridae</taxon>
        <taxon>Pentapetalae</taxon>
        <taxon>asterids</taxon>
        <taxon>campanulids</taxon>
        <taxon>Asterales</taxon>
        <taxon>Asteraceae</taxon>
        <taxon>Asteroideae</taxon>
        <taxon>Heliantheae alliance</taxon>
        <taxon>Eupatorieae</taxon>
        <taxon>Mikania</taxon>
    </lineage>
</organism>
<feature type="domain" description="MBD" evidence="10">
    <location>
        <begin position="214"/>
        <end position="284"/>
    </location>
</feature>
<dbReference type="PROSITE" id="PS50982">
    <property type="entry name" value="MBD"/>
    <property type="match status" value="1"/>
</dbReference>
<accession>A0A5N6M4H3</accession>
<comment type="caution">
    <text evidence="12">The sequence shown here is derived from an EMBL/GenBank/DDBJ whole genome shotgun (WGS) entry which is preliminary data.</text>
</comment>
<dbReference type="Gene3D" id="3.30.890.10">
    <property type="entry name" value="Methyl-cpg-binding Protein 2, Chain A"/>
    <property type="match status" value="1"/>
</dbReference>
<evidence type="ECO:0000256" key="9">
    <source>
        <dbReference type="SAM" id="MobiDB-lite"/>
    </source>
</evidence>
<keyword evidence="5" id="KW-0805">Transcription regulation</keyword>
<dbReference type="Proteomes" id="UP000326396">
    <property type="component" value="Linkage Group LG7"/>
</dbReference>
<keyword evidence="2" id="KW-0479">Metal-binding</keyword>
<dbReference type="EMBL" id="SZYD01000017">
    <property type="protein sequence ID" value="KAD3068642.1"/>
    <property type="molecule type" value="Genomic_DNA"/>
</dbReference>
<dbReference type="Pfam" id="PF07496">
    <property type="entry name" value="zf-CW"/>
    <property type="match status" value="1"/>
</dbReference>
<protein>
    <recommendedName>
        <fullName evidence="14">MBD domain-containing protein</fullName>
    </recommendedName>
</protein>
<dbReference type="Pfam" id="PF01429">
    <property type="entry name" value="MBD"/>
    <property type="match status" value="1"/>
</dbReference>
<evidence type="ECO:0000256" key="2">
    <source>
        <dbReference type="ARBA" id="ARBA00022723"/>
    </source>
</evidence>
<evidence type="ECO:0000259" key="11">
    <source>
        <dbReference type="PROSITE" id="PS51050"/>
    </source>
</evidence>
<evidence type="ECO:0000259" key="10">
    <source>
        <dbReference type="PROSITE" id="PS50982"/>
    </source>
</evidence>
<feature type="domain" description="CW-type" evidence="11">
    <location>
        <begin position="153"/>
        <end position="208"/>
    </location>
</feature>
<dbReference type="AlphaFoldDB" id="A0A5N6M4H3"/>